<dbReference type="OrthoDB" id="26525at2759"/>
<feature type="domain" description="RIIa" evidence="1">
    <location>
        <begin position="13"/>
        <end position="50"/>
    </location>
</feature>
<dbReference type="AlphaFoldDB" id="A0A388M5X0"/>
<dbReference type="SUPFAM" id="SSF47391">
    <property type="entry name" value="Dimerization-anchoring domain of cAMP-dependent PK regulatory subunit"/>
    <property type="match status" value="1"/>
</dbReference>
<accession>A0A388M5X0</accession>
<reference evidence="2 3" key="1">
    <citation type="journal article" date="2018" name="Cell">
        <title>The Chara Genome: Secondary Complexity and Implications for Plant Terrestrialization.</title>
        <authorList>
            <person name="Nishiyama T."/>
            <person name="Sakayama H."/>
            <person name="Vries J.D."/>
            <person name="Buschmann H."/>
            <person name="Saint-Marcoux D."/>
            <person name="Ullrich K.K."/>
            <person name="Haas F.B."/>
            <person name="Vanderstraeten L."/>
            <person name="Becker D."/>
            <person name="Lang D."/>
            <person name="Vosolsobe S."/>
            <person name="Rombauts S."/>
            <person name="Wilhelmsson P.K.I."/>
            <person name="Janitza P."/>
            <person name="Kern R."/>
            <person name="Heyl A."/>
            <person name="Rumpler F."/>
            <person name="Villalobos L.I.A.C."/>
            <person name="Clay J.M."/>
            <person name="Skokan R."/>
            <person name="Toyoda A."/>
            <person name="Suzuki Y."/>
            <person name="Kagoshima H."/>
            <person name="Schijlen E."/>
            <person name="Tajeshwar N."/>
            <person name="Catarino B."/>
            <person name="Hetherington A.J."/>
            <person name="Saltykova A."/>
            <person name="Bonnot C."/>
            <person name="Breuninger H."/>
            <person name="Symeonidi A."/>
            <person name="Radhakrishnan G.V."/>
            <person name="Van Nieuwerburgh F."/>
            <person name="Deforce D."/>
            <person name="Chang C."/>
            <person name="Karol K.G."/>
            <person name="Hedrich R."/>
            <person name="Ulvskov P."/>
            <person name="Glockner G."/>
            <person name="Delwiche C.F."/>
            <person name="Petrasek J."/>
            <person name="Van de Peer Y."/>
            <person name="Friml J."/>
            <person name="Beilby M."/>
            <person name="Dolan L."/>
            <person name="Kohara Y."/>
            <person name="Sugano S."/>
            <person name="Fujiyama A."/>
            <person name="Delaux P.-M."/>
            <person name="Quint M."/>
            <person name="TheiBen G."/>
            <person name="Hagemann M."/>
            <person name="Harholt J."/>
            <person name="Dunand C."/>
            <person name="Zachgo S."/>
            <person name="Langdale J."/>
            <person name="Maumus F."/>
            <person name="Straeten D.V.D."/>
            <person name="Gould S.B."/>
            <person name="Rensing S.A."/>
        </authorList>
    </citation>
    <scope>NUCLEOTIDE SEQUENCE [LARGE SCALE GENOMIC DNA]</scope>
    <source>
        <strain evidence="2 3">S276</strain>
    </source>
</reference>
<organism evidence="2 3">
    <name type="scientific">Chara braunii</name>
    <name type="common">Braun's stonewort</name>
    <dbReference type="NCBI Taxonomy" id="69332"/>
    <lineage>
        <taxon>Eukaryota</taxon>
        <taxon>Viridiplantae</taxon>
        <taxon>Streptophyta</taxon>
        <taxon>Charophyceae</taxon>
        <taxon>Charales</taxon>
        <taxon>Characeae</taxon>
        <taxon>Chara</taxon>
    </lineage>
</organism>
<comment type="caution">
    <text evidence="2">The sequence shown here is derived from an EMBL/GenBank/DDBJ whole genome shotgun (WGS) entry which is preliminary data.</text>
</comment>
<dbReference type="EMBL" id="BFEA01000767">
    <property type="protein sequence ID" value="GBG89873.1"/>
    <property type="molecule type" value="Genomic_DNA"/>
</dbReference>
<dbReference type="InterPro" id="IPR003117">
    <property type="entry name" value="cAMP_dep_PK_reg_su_I/II_a/b"/>
</dbReference>
<evidence type="ECO:0000313" key="3">
    <source>
        <dbReference type="Proteomes" id="UP000265515"/>
    </source>
</evidence>
<dbReference type="Pfam" id="PF02197">
    <property type="entry name" value="RIIa"/>
    <property type="match status" value="1"/>
</dbReference>
<evidence type="ECO:0000313" key="2">
    <source>
        <dbReference type="EMBL" id="GBG89873.1"/>
    </source>
</evidence>
<dbReference type="Proteomes" id="UP000265515">
    <property type="component" value="Unassembled WGS sequence"/>
</dbReference>
<name>A0A388M5X0_CHABU</name>
<protein>
    <recommendedName>
        <fullName evidence="1">RIIa domain-containing protein</fullName>
    </recommendedName>
</protein>
<sequence length="102" mass="11728">MSSRCQQQCSIMPAFRGITKGLAKEILRNQPLDIYEFGAHYFTRLLEAQRKIDEGQYPDLGAIDASELDELLLLEFIAADQEKTAHYYPREIVEVTTMPYGR</sequence>
<dbReference type="SMART" id="SM00394">
    <property type="entry name" value="RIIa"/>
    <property type="match status" value="1"/>
</dbReference>
<evidence type="ECO:0000259" key="1">
    <source>
        <dbReference type="SMART" id="SM00394"/>
    </source>
</evidence>
<keyword evidence="3" id="KW-1185">Reference proteome</keyword>
<proteinExistence type="predicted"/>
<dbReference type="Gramene" id="GBG89873">
    <property type="protein sequence ID" value="GBG89873"/>
    <property type="gene ID" value="CBR_g49721"/>
</dbReference>
<dbReference type="Gene3D" id="1.20.890.10">
    <property type="entry name" value="cAMP-dependent protein kinase regulatory subunit, dimerization-anchoring domain"/>
    <property type="match status" value="1"/>
</dbReference>
<gene>
    <name evidence="2" type="ORF">CBR_g49721</name>
</gene>